<proteinExistence type="predicted"/>
<dbReference type="EMBL" id="GBXM01040577">
    <property type="protein sequence ID" value="JAH68000.1"/>
    <property type="molecule type" value="Transcribed_RNA"/>
</dbReference>
<protein>
    <submittedName>
        <fullName evidence="1">Uncharacterized protein</fullName>
    </submittedName>
</protein>
<reference evidence="1" key="2">
    <citation type="journal article" date="2015" name="Fish Shellfish Immunol.">
        <title>Early steps in the European eel (Anguilla anguilla)-Vibrio vulnificus interaction in the gills: Role of the RtxA13 toxin.</title>
        <authorList>
            <person name="Callol A."/>
            <person name="Pajuelo D."/>
            <person name="Ebbesson L."/>
            <person name="Teles M."/>
            <person name="MacKenzie S."/>
            <person name="Amaro C."/>
        </authorList>
    </citation>
    <scope>NUCLEOTIDE SEQUENCE</scope>
</reference>
<organism evidence="1">
    <name type="scientific">Anguilla anguilla</name>
    <name type="common">European freshwater eel</name>
    <name type="synonym">Muraena anguilla</name>
    <dbReference type="NCBI Taxonomy" id="7936"/>
    <lineage>
        <taxon>Eukaryota</taxon>
        <taxon>Metazoa</taxon>
        <taxon>Chordata</taxon>
        <taxon>Craniata</taxon>
        <taxon>Vertebrata</taxon>
        <taxon>Euteleostomi</taxon>
        <taxon>Actinopterygii</taxon>
        <taxon>Neopterygii</taxon>
        <taxon>Teleostei</taxon>
        <taxon>Anguilliformes</taxon>
        <taxon>Anguillidae</taxon>
        <taxon>Anguilla</taxon>
    </lineage>
</organism>
<evidence type="ECO:0000313" key="1">
    <source>
        <dbReference type="EMBL" id="JAH68000.1"/>
    </source>
</evidence>
<reference evidence="1" key="1">
    <citation type="submission" date="2014-11" db="EMBL/GenBank/DDBJ databases">
        <authorList>
            <person name="Amaro Gonzalez C."/>
        </authorList>
    </citation>
    <scope>NUCLEOTIDE SEQUENCE</scope>
</reference>
<accession>A0A0E9US24</accession>
<name>A0A0E9US24_ANGAN</name>
<sequence>MTYFVLTVCVKKFF</sequence>